<protein>
    <submittedName>
        <fullName evidence="9">L,D-transpeptidase family protein</fullName>
    </submittedName>
</protein>
<keyword evidence="5 7" id="KW-0573">Peptidoglycan synthesis</keyword>
<evidence type="ECO:0000256" key="3">
    <source>
        <dbReference type="ARBA" id="ARBA00022679"/>
    </source>
</evidence>
<dbReference type="RefSeq" id="WP_146782121.1">
    <property type="nucleotide sequence ID" value="NZ_CP042434.1"/>
</dbReference>
<dbReference type="SUPFAM" id="SSF141523">
    <property type="entry name" value="L,D-transpeptidase catalytic domain-like"/>
    <property type="match status" value="1"/>
</dbReference>
<organism evidence="9 10">
    <name type="scientific">Arachidicoccus ginsenosidivorans</name>
    <dbReference type="NCBI Taxonomy" id="496057"/>
    <lineage>
        <taxon>Bacteria</taxon>
        <taxon>Pseudomonadati</taxon>
        <taxon>Bacteroidota</taxon>
        <taxon>Chitinophagia</taxon>
        <taxon>Chitinophagales</taxon>
        <taxon>Chitinophagaceae</taxon>
        <taxon>Arachidicoccus</taxon>
    </lineage>
</organism>
<dbReference type="GO" id="GO:0008360">
    <property type="term" value="P:regulation of cell shape"/>
    <property type="evidence" value="ECO:0007669"/>
    <property type="project" value="UniProtKB-UniRule"/>
</dbReference>
<evidence type="ECO:0000256" key="7">
    <source>
        <dbReference type="PROSITE-ProRule" id="PRU01373"/>
    </source>
</evidence>
<feature type="active site" description="Nucleophile" evidence="7">
    <location>
        <position position="171"/>
    </location>
</feature>
<accession>A0A5B8VNI1</accession>
<evidence type="ECO:0000256" key="2">
    <source>
        <dbReference type="ARBA" id="ARBA00005992"/>
    </source>
</evidence>
<evidence type="ECO:0000259" key="8">
    <source>
        <dbReference type="PROSITE" id="PS52029"/>
    </source>
</evidence>
<reference evidence="9 10" key="1">
    <citation type="journal article" date="2017" name="Int. J. Syst. Evol. Microbiol.">
        <title>Arachidicoccus ginsenosidivorans sp. nov., with ginsenoside-converting activity isolated from ginseng cultivating soil.</title>
        <authorList>
            <person name="Siddiqi M.Z."/>
            <person name="Aslam Z."/>
            <person name="Im W.T."/>
        </authorList>
    </citation>
    <scope>NUCLEOTIDE SEQUENCE [LARGE SCALE GENOMIC DNA]</scope>
    <source>
        <strain evidence="9 10">Gsoil 809</strain>
    </source>
</reference>
<dbReference type="PANTHER" id="PTHR36699:SF1">
    <property type="entry name" value="L,D-TRANSPEPTIDASE YAFK-RELATED"/>
    <property type="match status" value="1"/>
</dbReference>
<proteinExistence type="inferred from homology"/>
<keyword evidence="10" id="KW-1185">Reference proteome</keyword>
<dbReference type="GO" id="GO:0071555">
    <property type="term" value="P:cell wall organization"/>
    <property type="evidence" value="ECO:0007669"/>
    <property type="project" value="UniProtKB-UniRule"/>
</dbReference>
<evidence type="ECO:0000256" key="5">
    <source>
        <dbReference type="ARBA" id="ARBA00022984"/>
    </source>
</evidence>
<keyword evidence="4 7" id="KW-0133">Cell shape</keyword>
<dbReference type="Proteomes" id="UP000321291">
    <property type="component" value="Chromosome"/>
</dbReference>
<feature type="active site" description="Proton donor/acceptor" evidence="7">
    <location>
        <position position="163"/>
    </location>
</feature>
<comment type="pathway">
    <text evidence="1 7">Cell wall biogenesis; peptidoglycan biosynthesis.</text>
</comment>
<feature type="domain" description="L,D-TPase catalytic" evidence="8">
    <location>
        <begin position="69"/>
        <end position="202"/>
    </location>
</feature>
<dbReference type="CDD" id="cd16913">
    <property type="entry name" value="YkuD_like"/>
    <property type="match status" value="1"/>
</dbReference>
<gene>
    <name evidence="9" type="ORF">FSB73_11505</name>
</gene>
<dbReference type="GO" id="GO:0016740">
    <property type="term" value="F:transferase activity"/>
    <property type="evidence" value="ECO:0007669"/>
    <property type="project" value="UniProtKB-KW"/>
</dbReference>
<sequence length="260" mass="29648">MKRYFSGLIVLVSVMVIGLSVLPGEVLAQGPIAQQTQASPSITTELLQKENVLREAFSKKGLIWPAREIYIRSFKYDSQLEVWARNSDKEPFQLFKTYKVCVMAGTIGPKRIEGDYQVPEGFYYISAFNPRSEYHLSLKLNYPNESDKLLSDKIKPGGGIYIHGNCVSVGCIPLQNDQIDEVYLMATAARLNGQDYIPVHVFPVRFDNEQSLAYYTKYTFNDVDQQHFTANLKPVYDYFQQHHELPLIGVDLQGDYNVLN</sequence>
<dbReference type="EMBL" id="CP042434">
    <property type="protein sequence ID" value="QEC72206.1"/>
    <property type="molecule type" value="Genomic_DNA"/>
</dbReference>
<dbReference type="PANTHER" id="PTHR36699">
    <property type="entry name" value="LD-TRANSPEPTIDASE"/>
    <property type="match status" value="1"/>
</dbReference>
<dbReference type="InterPro" id="IPR038063">
    <property type="entry name" value="Transpep_catalytic_dom"/>
</dbReference>
<dbReference type="GO" id="GO:0004180">
    <property type="term" value="F:carboxypeptidase activity"/>
    <property type="evidence" value="ECO:0007669"/>
    <property type="project" value="UniProtKB-ARBA"/>
</dbReference>
<dbReference type="Pfam" id="PF03734">
    <property type="entry name" value="YkuD"/>
    <property type="match status" value="1"/>
</dbReference>
<dbReference type="AlphaFoldDB" id="A0A5B8VNI1"/>
<keyword evidence="3" id="KW-0808">Transferase</keyword>
<dbReference type="GO" id="GO:0009252">
    <property type="term" value="P:peptidoglycan biosynthetic process"/>
    <property type="evidence" value="ECO:0007669"/>
    <property type="project" value="UniProtKB-UniPathway"/>
</dbReference>
<evidence type="ECO:0000313" key="9">
    <source>
        <dbReference type="EMBL" id="QEC72206.1"/>
    </source>
</evidence>
<dbReference type="UniPathway" id="UPA00219"/>
<dbReference type="PROSITE" id="PS52029">
    <property type="entry name" value="LD_TPASE"/>
    <property type="match status" value="1"/>
</dbReference>
<dbReference type="KEGG" id="agi:FSB73_11505"/>
<dbReference type="OrthoDB" id="9809748at2"/>
<evidence type="ECO:0000256" key="1">
    <source>
        <dbReference type="ARBA" id="ARBA00004752"/>
    </source>
</evidence>
<comment type="similarity">
    <text evidence="2">Belongs to the YkuD family.</text>
</comment>
<evidence type="ECO:0000313" key="10">
    <source>
        <dbReference type="Proteomes" id="UP000321291"/>
    </source>
</evidence>
<evidence type="ECO:0000256" key="4">
    <source>
        <dbReference type="ARBA" id="ARBA00022960"/>
    </source>
</evidence>
<evidence type="ECO:0000256" key="6">
    <source>
        <dbReference type="ARBA" id="ARBA00023316"/>
    </source>
</evidence>
<dbReference type="InterPro" id="IPR005490">
    <property type="entry name" value="LD_TPept_cat_dom"/>
</dbReference>
<name>A0A5B8VNI1_9BACT</name>
<keyword evidence="6 7" id="KW-0961">Cell wall biogenesis/degradation</keyword>